<dbReference type="CDD" id="cd00082">
    <property type="entry name" value="HisKA"/>
    <property type="match status" value="1"/>
</dbReference>
<dbReference type="SUPFAM" id="SSF52172">
    <property type="entry name" value="CheY-like"/>
    <property type="match status" value="1"/>
</dbReference>
<dbReference type="InterPro" id="IPR004358">
    <property type="entry name" value="Sig_transdc_His_kin-like_C"/>
</dbReference>
<dbReference type="RefSeq" id="WP_207856566.1">
    <property type="nucleotide sequence ID" value="NZ_JAFREP010000002.1"/>
</dbReference>
<feature type="chain" id="PRO_5036272026" description="histidine kinase" evidence="5">
    <location>
        <begin position="21"/>
        <end position="1246"/>
    </location>
</feature>
<reference evidence="9" key="1">
    <citation type="submission" date="2021-03" db="EMBL/GenBank/DDBJ databases">
        <authorList>
            <person name="Wang G."/>
        </authorList>
    </citation>
    <scope>NUCLEOTIDE SEQUENCE</scope>
    <source>
        <strain evidence="9">KCTC 12899</strain>
    </source>
</reference>
<sequence length="1246" mass="138585">MNRFCRGLVLLLLGCCPLAAEPLDRLRFKHLTTADGLSQSIVTCMLQDRVGFLWIGTQGGLNRYDGYRFTSYLHDPTDPHGLPDNWVSSLMEDRDGRLWVGTQTGGVCRFDERTRRFVQIPVAGVDDSAVTAVFSLLQDQAGRIWMGADRGLFRFDPVQKAFVHLAELDVTNVTSMVEAPNQLILLGTFKGLTIYKPSSGDAWEAASVLDGGAALRVREVLSLHISRQMIWIGTNGGLFRLPPNSNRLQPVQAEAADGLTLSEQAVASLWVDQSGLLWIGTERNGLFIWEERTGRLVNNQKQAGVPQSLGANRVEAIFQDRSGLMWLGLMGHGLSSWNPKRRQFHAMNPDAGEGPVGSGPRVVPILEEGREQRVWVGTVGGGLYRYDFKAERWDHFRHDPNDADSLPQNEIFSLAEDSSGRIWIGTQDQGLCLYQPDTNDFLRYQHDPARPDSLGYDKVRVMCETAPGTLWIGTFGGGISVFNEAKQSFRHYHHRRDDPTGLGDNRVIMLYHDRKQRIWAGTISGGLNLYDPEQDRFQGYPRDATHRGKGPSHNSVIGMLEDPKRPDRFWLATFGGGLNMMEQVDGRWHFRVFGKREGLTNLSVTGMVADAQGRLWLATQRGLHHFDPVSMQVLKVYTVEDGLIEDEFYPWSAWAGGSGRLYFGGSDGLVWFEPAYLANKPYQPPIVLTELRTADPRFKPGRALSALQEVRLSHRDSLLALEFAALDYNSPDKHRYRYRVDGLVNEWVDLGPERSLNFTNLKAGTYELKVQGGPEGAPSAEGELRLTLRVDPPPWAGKTAYAFYFLLAVTAVWGYQRSQTKKLSKERRLTEKERQVAERLRHLGKMKDEFLANTSHELRTPLNGIVGLTQSLLDGSGGALNDKQKHDLGMVVASGKRLTALVNDILDFSQLKNRSLKLYREPTSFQLIAERVCALAEPLAQEKSLDLIVSIPDDLPPVLADRNRLQQILVNLLGNAVKYTETGDIRLDARLAGASLMVSVTDTGIGIPPQLQRTIFQSFEQIDGTAKRLRGGAGLGLSITRKLVEMHGGQIMVASELGAGSTFRFDLPLAEGGDVAEHLSLEEPAWDYDGVKPADSVASQPAVISDGEPNAADVYRILIVDDEAVNRQVLVNQMSGHDFDVEEAGSGPQALRLLRHHPGYDLILLDVMMPQMSGFEVCRRIRAEFPEERVPVIFLTARTQVEDAVEGYHAGGNDFLTKPVTKEALLLRVKTHLQLLRTPNPSDAQG</sequence>
<gene>
    <name evidence="8" type="ORF">J3U88_02570</name>
    <name evidence="9" type="ORF">J3U88_09210</name>
</gene>
<dbReference type="SMART" id="SM00387">
    <property type="entry name" value="HATPase_c"/>
    <property type="match status" value="1"/>
</dbReference>
<dbReference type="InterPro" id="IPR003594">
    <property type="entry name" value="HATPase_dom"/>
</dbReference>
<dbReference type="SUPFAM" id="SSF63829">
    <property type="entry name" value="Calcium-dependent phosphotriesterase"/>
    <property type="match status" value="3"/>
</dbReference>
<comment type="caution">
    <text evidence="9">The sequence shown here is derived from an EMBL/GenBank/DDBJ whole genome shotgun (WGS) entry which is preliminary data.</text>
</comment>
<feature type="signal peptide" evidence="5">
    <location>
        <begin position="1"/>
        <end position="20"/>
    </location>
</feature>
<dbReference type="Gene3D" id="2.60.40.10">
    <property type="entry name" value="Immunoglobulins"/>
    <property type="match status" value="1"/>
</dbReference>
<comment type="catalytic activity">
    <reaction evidence="1">
        <text>ATP + protein L-histidine = ADP + protein N-phospho-L-histidine.</text>
        <dbReference type="EC" id="2.7.13.3"/>
    </reaction>
</comment>
<evidence type="ECO:0000313" key="9">
    <source>
        <dbReference type="EMBL" id="MBO1318636.1"/>
    </source>
</evidence>
<evidence type="ECO:0000256" key="1">
    <source>
        <dbReference type="ARBA" id="ARBA00000085"/>
    </source>
</evidence>
<dbReference type="PRINTS" id="PR00344">
    <property type="entry name" value="BCTRLSENSOR"/>
</dbReference>
<feature type="domain" description="Histidine kinase" evidence="6">
    <location>
        <begin position="853"/>
        <end position="1071"/>
    </location>
</feature>
<organism evidence="9 10">
    <name type="scientific">Acanthopleuribacter pedis</name>
    <dbReference type="NCBI Taxonomy" id="442870"/>
    <lineage>
        <taxon>Bacteria</taxon>
        <taxon>Pseudomonadati</taxon>
        <taxon>Acidobacteriota</taxon>
        <taxon>Holophagae</taxon>
        <taxon>Acanthopleuribacterales</taxon>
        <taxon>Acanthopleuribacteraceae</taxon>
        <taxon>Acanthopleuribacter</taxon>
    </lineage>
</organism>
<dbReference type="InterPro" id="IPR005467">
    <property type="entry name" value="His_kinase_dom"/>
</dbReference>
<dbReference type="GO" id="GO:0000155">
    <property type="term" value="F:phosphorelay sensor kinase activity"/>
    <property type="evidence" value="ECO:0007669"/>
    <property type="project" value="InterPro"/>
</dbReference>
<proteinExistence type="predicted"/>
<dbReference type="EMBL" id="JAFREP010000006">
    <property type="protein sequence ID" value="MBO1318636.1"/>
    <property type="molecule type" value="Genomic_DNA"/>
</dbReference>
<dbReference type="Pfam" id="PF02518">
    <property type="entry name" value="HATPase_c"/>
    <property type="match status" value="1"/>
</dbReference>
<dbReference type="Pfam" id="PF00072">
    <property type="entry name" value="Response_reg"/>
    <property type="match status" value="1"/>
</dbReference>
<evidence type="ECO:0000256" key="2">
    <source>
        <dbReference type="ARBA" id="ARBA00012438"/>
    </source>
</evidence>
<name>A0A8J7U4T4_9BACT</name>
<dbReference type="PANTHER" id="PTHR43547">
    <property type="entry name" value="TWO-COMPONENT HISTIDINE KINASE"/>
    <property type="match status" value="1"/>
</dbReference>
<evidence type="ECO:0000259" key="6">
    <source>
        <dbReference type="PROSITE" id="PS50109"/>
    </source>
</evidence>
<evidence type="ECO:0000313" key="10">
    <source>
        <dbReference type="Proteomes" id="UP000664417"/>
    </source>
</evidence>
<keyword evidence="3 4" id="KW-0597">Phosphoprotein</keyword>
<dbReference type="CDD" id="cd16922">
    <property type="entry name" value="HATPase_EvgS-ArcB-TorS-like"/>
    <property type="match status" value="1"/>
</dbReference>
<dbReference type="InterPro" id="IPR003661">
    <property type="entry name" value="HisK_dim/P_dom"/>
</dbReference>
<dbReference type="SUPFAM" id="SSF47384">
    <property type="entry name" value="Homodimeric domain of signal transducing histidine kinase"/>
    <property type="match status" value="1"/>
</dbReference>
<dbReference type="Pfam" id="PF07494">
    <property type="entry name" value="Reg_prop"/>
    <property type="match status" value="3"/>
</dbReference>
<dbReference type="InterPro" id="IPR015943">
    <property type="entry name" value="WD40/YVTN_repeat-like_dom_sf"/>
</dbReference>
<keyword evidence="10" id="KW-1185">Reference proteome</keyword>
<dbReference type="InterPro" id="IPR011110">
    <property type="entry name" value="Reg_prop"/>
</dbReference>
<dbReference type="InterPro" id="IPR013783">
    <property type="entry name" value="Ig-like_fold"/>
</dbReference>
<dbReference type="PANTHER" id="PTHR43547:SF2">
    <property type="entry name" value="HYBRID SIGNAL TRANSDUCTION HISTIDINE KINASE C"/>
    <property type="match status" value="1"/>
</dbReference>
<evidence type="ECO:0000256" key="3">
    <source>
        <dbReference type="ARBA" id="ARBA00022553"/>
    </source>
</evidence>
<dbReference type="SUPFAM" id="SSF55874">
    <property type="entry name" value="ATPase domain of HSP90 chaperone/DNA topoisomerase II/histidine kinase"/>
    <property type="match status" value="1"/>
</dbReference>
<dbReference type="InterPro" id="IPR036890">
    <property type="entry name" value="HATPase_C_sf"/>
</dbReference>
<dbReference type="InterPro" id="IPR011006">
    <property type="entry name" value="CheY-like_superfamily"/>
</dbReference>
<dbReference type="Pfam" id="PF07495">
    <property type="entry name" value="Y_Y_Y"/>
    <property type="match status" value="1"/>
</dbReference>
<dbReference type="Gene3D" id="1.10.287.130">
    <property type="match status" value="1"/>
</dbReference>
<evidence type="ECO:0000256" key="5">
    <source>
        <dbReference type="SAM" id="SignalP"/>
    </source>
</evidence>
<dbReference type="EMBL" id="JAFREP010000002">
    <property type="protein sequence ID" value="MBO1317329.1"/>
    <property type="molecule type" value="Genomic_DNA"/>
</dbReference>
<dbReference type="PROSITE" id="PS50109">
    <property type="entry name" value="HIS_KIN"/>
    <property type="match status" value="1"/>
</dbReference>
<dbReference type="Gene3D" id="3.40.50.2300">
    <property type="match status" value="1"/>
</dbReference>
<dbReference type="FunFam" id="3.30.565.10:FF:000010">
    <property type="entry name" value="Sensor histidine kinase RcsC"/>
    <property type="match status" value="1"/>
</dbReference>
<dbReference type="SMART" id="SM00388">
    <property type="entry name" value="HisKA"/>
    <property type="match status" value="1"/>
</dbReference>
<dbReference type="InterPro" id="IPR011123">
    <property type="entry name" value="Y_Y_Y"/>
</dbReference>
<accession>A0A8J7U4T4</accession>
<dbReference type="PROSITE" id="PS50110">
    <property type="entry name" value="RESPONSE_REGULATORY"/>
    <property type="match status" value="1"/>
</dbReference>
<dbReference type="EC" id="2.7.13.3" evidence="2"/>
<dbReference type="AlphaFoldDB" id="A0A8J7U4T4"/>
<dbReference type="SMART" id="SM00448">
    <property type="entry name" value="REC"/>
    <property type="match status" value="1"/>
</dbReference>
<dbReference type="Gene3D" id="2.130.10.10">
    <property type="entry name" value="YVTN repeat-like/Quinoprotein amine dehydrogenase"/>
    <property type="match status" value="2"/>
</dbReference>
<dbReference type="Gene3D" id="3.30.565.10">
    <property type="entry name" value="Histidine kinase-like ATPase, C-terminal domain"/>
    <property type="match status" value="1"/>
</dbReference>
<dbReference type="InterPro" id="IPR001789">
    <property type="entry name" value="Sig_transdc_resp-reg_receiver"/>
</dbReference>
<evidence type="ECO:0000259" key="7">
    <source>
        <dbReference type="PROSITE" id="PS50110"/>
    </source>
</evidence>
<dbReference type="Pfam" id="PF00512">
    <property type="entry name" value="HisKA"/>
    <property type="match status" value="1"/>
</dbReference>
<dbReference type="InterPro" id="IPR036097">
    <property type="entry name" value="HisK_dim/P_sf"/>
</dbReference>
<evidence type="ECO:0000313" key="8">
    <source>
        <dbReference type="EMBL" id="MBO1317329.1"/>
    </source>
</evidence>
<evidence type="ECO:0000256" key="4">
    <source>
        <dbReference type="PROSITE-ProRule" id="PRU00169"/>
    </source>
</evidence>
<feature type="domain" description="Response regulatory" evidence="7">
    <location>
        <begin position="1116"/>
        <end position="1233"/>
    </location>
</feature>
<dbReference type="Proteomes" id="UP000664417">
    <property type="component" value="Unassembled WGS sequence"/>
</dbReference>
<keyword evidence="5" id="KW-0732">Signal</keyword>
<protein>
    <recommendedName>
        <fullName evidence="2">histidine kinase</fullName>
        <ecNumber evidence="2">2.7.13.3</ecNumber>
    </recommendedName>
</protein>
<feature type="modified residue" description="4-aspartylphosphate" evidence="4">
    <location>
        <position position="1166"/>
    </location>
</feature>